<evidence type="ECO:0000313" key="2">
    <source>
        <dbReference type="Proteomes" id="UP000034736"/>
    </source>
</evidence>
<evidence type="ECO:0000313" key="1">
    <source>
        <dbReference type="EMBL" id="KKT40852.1"/>
    </source>
</evidence>
<dbReference type="EMBL" id="LCHU01000017">
    <property type="protein sequence ID" value="KKT40852.1"/>
    <property type="molecule type" value="Genomic_DNA"/>
</dbReference>
<proteinExistence type="predicted"/>
<sequence length="230" mass="26047">MNKDCAKNDTCSLKRLTLIVKNYEVGFADDPYPSYGNASVVEYETDSVESLEKYAVVQFIMGGVFYSSKNANGKIEKNIGTVVGSFGENVQFFFQEWVIDSYDLDPVYNSNPDDGRFYYLRWNKVPGSYESRTRQYYGAEKPNSPIVYLTDYPSGAFVTGPGAVNAAMKFKTCLYKAGDVPAKTVRSDINFAKPIACFEWQNIYMFDFDTGKFKTDKVDIPALFKELNHN</sequence>
<name>A0A0G1JA18_9BACT</name>
<gene>
    <name evidence="1" type="ORF">UW30_C0017G0022</name>
</gene>
<dbReference type="Proteomes" id="UP000034736">
    <property type="component" value="Unassembled WGS sequence"/>
</dbReference>
<reference evidence="1 2" key="1">
    <citation type="journal article" date="2015" name="Nature">
        <title>rRNA introns, odd ribosomes, and small enigmatic genomes across a large radiation of phyla.</title>
        <authorList>
            <person name="Brown C.T."/>
            <person name="Hug L.A."/>
            <person name="Thomas B.C."/>
            <person name="Sharon I."/>
            <person name="Castelle C.J."/>
            <person name="Singh A."/>
            <person name="Wilkins M.J."/>
            <person name="Williams K.H."/>
            <person name="Banfield J.F."/>
        </authorList>
    </citation>
    <scope>NUCLEOTIDE SEQUENCE [LARGE SCALE GENOMIC DNA]</scope>
</reference>
<comment type="caution">
    <text evidence="1">The sequence shown here is derived from an EMBL/GenBank/DDBJ whole genome shotgun (WGS) entry which is preliminary data.</text>
</comment>
<dbReference type="AlphaFoldDB" id="A0A0G1JA18"/>
<organism evidence="1 2">
    <name type="scientific">Candidatus Giovannonibacteria bacterium GW2011_GWA2_44_13b</name>
    <dbReference type="NCBI Taxonomy" id="1618647"/>
    <lineage>
        <taxon>Bacteria</taxon>
        <taxon>Candidatus Giovannoniibacteriota</taxon>
    </lineage>
</organism>
<protein>
    <submittedName>
        <fullName evidence="1">Uncharacterized protein</fullName>
    </submittedName>
</protein>
<accession>A0A0G1JA18</accession>